<dbReference type="EMBL" id="WUUQ01000001">
    <property type="protein sequence ID" value="MXQ72954.1"/>
    <property type="molecule type" value="Genomic_DNA"/>
</dbReference>
<keyword evidence="2" id="KW-1185">Reference proteome</keyword>
<dbReference type="AlphaFoldDB" id="A0A6N8U6M8"/>
<organism evidence="1 2">
    <name type="scientific">Copranaerobaculum intestinale</name>
    <dbReference type="NCBI Taxonomy" id="2692629"/>
    <lineage>
        <taxon>Bacteria</taxon>
        <taxon>Bacillati</taxon>
        <taxon>Bacillota</taxon>
        <taxon>Erysipelotrichia</taxon>
        <taxon>Erysipelotrichales</taxon>
        <taxon>Erysipelotrichaceae</taxon>
        <taxon>Copranaerobaculum</taxon>
    </lineage>
</organism>
<dbReference type="RefSeq" id="WP_160624390.1">
    <property type="nucleotide sequence ID" value="NZ_WUUQ01000001.1"/>
</dbReference>
<reference evidence="1 2" key="2">
    <citation type="submission" date="2020-01" db="EMBL/GenBank/DDBJ databases">
        <title>Clostridiaceae sp. nov. isolated from the gut of human by culturomics.</title>
        <authorList>
            <person name="Chang Y."/>
        </authorList>
    </citation>
    <scope>NUCLEOTIDE SEQUENCE [LARGE SCALE GENOMIC DNA]</scope>
    <source>
        <strain evidence="1 2">DONG20-135</strain>
    </source>
</reference>
<evidence type="ECO:0000313" key="1">
    <source>
        <dbReference type="EMBL" id="MXQ72954.1"/>
    </source>
</evidence>
<reference evidence="1 2" key="1">
    <citation type="submission" date="2019-12" db="EMBL/GenBank/DDBJ databases">
        <authorList>
            <person name="Yang R."/>
        </authorList>
    </citation>
    <scope>NUCLEOTIDE SEQUENCE [LARGE SCALE GENOMIC DNA]</scope>
    <source>
        <strain evidence="1 2">DONG20-135</strain>
    </source>
</reference>
<comment type="caution">
    <text evidence="1">The sequence shown here is derived from an EMBL/GenBank/DDBJ whole genome shotgun (WGS) entry which is preliminary data.</text>
</comment>
<name>A0A6N8U6M8_9FIRM</name>
<gene>
    <name evidence="1" type="ORF">GSF08_03255</name>
</gene>
<proteinExistence type="predicted"/>
<accession>A0A6N8U6M8</accession>
<protein>
    <submittedName>
        <fullName evidence="1">Uncharacterized protein</fullName>
    </submittedName>
</protein>
<dbReference type="Proteomes" id="UP000434036">
    <property type="component" value="Unassembled WGS sequence"/>
</dbReference>
<evidence type="ECO:0000313" key="2">
    <source>
        <dbReference type="Proteomes" id="UP000434036"/>
    </source>
</evidence>
<sequence length="154" mass="18432">MTDWLITKNHIVHYCDCPYVTSGMKCTNLWIALEQGNRICKHCLHKYLSCECDQIFQTFHGIIKNVYWEYNYLFFGTAYSYWCLNLVDFKLWHTRNLDYPAPFSDNFHFQKECISLYDAVSYGVEHDKHHPYVSKKPFGNFSVYQKIMIIEAQL</sequence>